<dbReference type="Gene3D" id="2.40.170.20">
    <property type="entry name" value="TonB-dependent receptor, beta-barrel domain"/>
    <property type="match status" value="1"/>
</dbReference>
<evidence type="ECO:0000256" key="4">
    <source>
        <dbReference type="ARBA" id="ARBA00022692"/>
    </source>
</evidence>
<feature type="signal peptide" evidence="8">
    <location>
        <begin position="1"/>
        <end position="19"/>
    </location>
</feature>
<dbReference type="Pfam" id="PF07715">
    <property type="entry name" value="Plug"/>
    <property type="match status" value="1"/>
</dbReference>
<keyword evidence="5 7" id="KW-0472">Membrane</keyword>
<dbReference type="AlphaFoldDB" id="A0A937K0I5"/>
<evidence type="ECO:0000256" key="3">
    <source>
        <dbReference type="ARBA" id="ARBA00022452"/>
    </source>
</evidence>
<dbReference type="PROSITE" id="PS52016">
    <property type="entry name" value="TONB_DEPENDENT_REC_3"/>
    <property type="match status" value="1"/>
</dbReference>
<dbReference type="InterPro" id="IPR012910">
    <property type="entry name" value="Plug_dom"/>
</dbReference>
<keyword evidence="6 7" id="KW-0998">Cell outer membrane</keyword>
<dbReference type="InterPro" id="IPR023996">
    <property type="entry name" value="TonB-dep_OMP_SusC/RagA"/>
</dbReference>
<evidence type="ECO:0000256" key="2">
    <source>
        <dbReference type="ARBA" id="ARBA00022448"/>
    </source>
</evidence>
<evidence type="ECO:0000256" key="5">
    <source>
        <dbReference type="ARBA" id="ARBA00023136"/>
    </source>
</evidence>
<comment type="similarity">
    <text evidence="7">Belongs to the TonB-dependent receptor family.</text>
</comment>
<dbReference type="InterPro" id="IPR023997">
    <property type="entry name" value="TonB-dep_OMP_SusC/RagA_CS"/>
</dbReference>
<keyword evidence="4 7" id="KW-0812">Transmembrane</keyword>
<keyword evidence="11" id="KW-1185">Reference proteome</keyword>
<keyword evidence="10" id="KW-0675">Receptor</keyword>
<evidence type="ECO:0000313" key="11">
    <source>
        <dbReference type="Proteomes" id="UP000659388"/>
    </source>
</evidence>
<dbReference type="SUPFAM" id="SSF56935">
    <property type="entry name" value="Porins"/>
    <property type="match status" value="1"/>
</dbReference>
<comment type="subcellular location">
    <subcellularLocation>
        <location evidence="1 7">Cell outer membrane</location>
        <topology evidence="1 7">Multi-pass membrane protein</topology>
    </subcellularLocation>
</comment>
<dbReference type="InterPro" id="IPR036942">
    <property type="entry name" value="Beta-barrel_TonB_sf"/>
</dbReference>
<dbReference type="InterPro" id="IPR008969">
    <property type="entry name" value="CarboxyPept-like_regulatory"/>
</dbReference>
<name>A0A937K0I5_9BACT</name>
<dbReference type="SUPFAM" id="SSF49464">
    <property type="entry name" value="Carboxypeptidase regulatory domain-like"/>
    <property type="match status" value="1"/>
</dbReference>
<evidence type="ECO:0000313" key="10">
    <source>
        <dbReference type="EMBL" id="MBL3655602.1"/>
    </source>
</evidence>
<evidence type="ECO:0000256" key="7">
    <source>
        <dbReference type="PROSITE-ProRule" id="PRU01360"/>
    </source>
</evidence>
<organism evidence="10 11">
    <name type="scientific">Fulvivirga sediminis</name>
    <dbReference type="NCBI Taxonomy" id="2803949"/>
    <lineage>
        <taxon>Bacteria</taxon>
        <taxon>Pseudomonadati</taxon>
        <taxon>Bacteroidota</taxon>
        <taxon>Cytophagia</taxon>
        <taxon>Cytophagales</taxon>
        <taxon>Fulvivirgaceae</taxon>
        <taxon>Fulvivirga</taxon>
    </lineage>
</organism>
<dbReference type="Gene3D" id="2.60.40.1120">
    <property type="entry name" value="Carboxypeptidase-like, regulatory domain"/>
    <property type="match status" value="1"/>
</dbReference>
<evidence type="ECO:0000256" key="8">
    <source>
        <dbReference type="SAM" id="SignalP"/>
    </source>
</evidence>
<evidence type="ECO:0000256" key="1">
    <source>
        <dbReference type="ARBA" id="ARBA00004571"/>
    </source>
</evidence>
<evidence type="ECO:0000256" key="6">
    <source>
        <dbReference type="ARBA" id="ARBA00023237"/>
    </source>
</evidence>
<dbReference type="InterPro" id="IPR037066">
    <property type="entry name" value="Plug_dom_sf"/>
</dbReference>
<keyword evidence="8" id="KW-0732">Signal</keyword>
<sequence>MKKILLMLLLFCFCEMAYAQHTVRGKVTAGGESVPGVSVVVQGTTKGTTTDIEGNYSLEVATGNETLVFSFIGYATQEVSLNGRTQININLEEDVTELQEVVVIGYGTQKKSLNTGANLQVKGEDIQRLSTTNALQGMQGQSAGVQISSTSGQPGAGLNVTIRGLGTVGNSSPLYVVDGVLTSDISYLNPADIESIDILKDAASAAIYGSQAANGVVLVTTKQGRAGSSRITFDAYYGVQQVPNKIDMLNAKEYATIMNEQAINSGNSPYFTPGEINSMGSGTDWMDEMFVDDAITENYALGLTGGSEKSVYSSSLSYTSQDGVVGGKDLSSYERYSFRFNSEHELFDGLLTFGENLTFSYTNDHGIGVGDQYNNALRSAFNTSPFVPMYDNDGNFWDNSGSEWYSGEANPYAQMVYENQNDNNDQKLLGNVYLEVEPIKNLKFRTSLGVDYYAYEDRSFSPEFQLSSFTFSRTASVTQSMGKGKSLLWDNLLSYDLNLNDMHDFKFMLGTSAYKFSGSNIYGTNKDLILKDLKYAWLTNATNKGGDAITLSGSPEVENRRLSYFGRVSYNYKETYIFNATFRADGSSNFASGHRWGYFPSLSAGWMVTNEDFLADADWLNSLKLRASWGRVGNQSIPPFQYLVPIVIEKTNYTFGEEEGVLTPGAYPKRLASQDIKWETSEQTDIGFDARLMSGKLSVNFDWYRKVTKDWLIPAPVLATAGAQAPFINGGDVVNKGIELALSYGDNVGDFNYNVSVNGAYNKNEVGNIPTSDGIIHGEKNQLFDNSLEFYRAQSGYPIGYFWGYETNGIFQNESEVSSYISNEGTLIQPTAQPGDLRIVDQNGDGVINELDKTKIGDPNPNYTFGINLSADYKGFDLSVLASGVAGNQIVQSYRNQANQFSNYTTAILDRWHGEGTSNDMPRVTQTSENFTRFTDLYIHDGDFLRISNITLGYNFTDLIKTDKVKKARLYFSVLNLHTFTRYSGMDPEVGYGIDGSGDQIGAFSSGIDLGYYPRPRTYMVGVNLEF</sequence>
<dbReference type="Gene3D" id="2.170.130.10">
    <property type="entry name" value="TonB-dependent receptor, plug domain"/>
    <property type="match status" value="1"/>
</dbReference>
<dbReference type="NCBIfam" id="TIGR04057">
    <property type="entry name" value="SusC_RagA_signa"/>
    <property type="match status" value="1"/>
</dbReference>
<protein>
    <submittedName>
        <fullName evidence="10">TonB-dependent receptor</fullName>
    </submittedName>
</protein>
<dbReference type="Proteomes" id="UP000659388">
    <property type="component" value="Unassembled WGS sequence"/>
</dbReference>
<dbReference type="NCBIfam" id="TIGR04056">
    <property type="entry name" value="OMP_RagA_SusC"/>
    <property type="match status" value="1"/>
</dbReference>
<dbReference type="EMBL" id="JAESIY010000002">
    <property type="protein sequence ID" value="MBL3655602.1"/>
    <property type="molecule type" value="Genomic_DNA"/>
</dbReference>
<evidence type="ECO:0000259" key="9">
    <source>
        <dbReference type="Pfam" id="PF07715"/>
    </source>
</evidence>
<feature type="chain" id="PRO_5037645770" evidence="8">
    <location>
        <begin position="20"/>
        <end position="1027"/>
    </location>
</feature>
<dbReference type="Pfam" id="PF13715">
    <property type="entry name" value="CarbopepD_reg_2"/>
    <property type="match status" value="1"/>
</dbReference>
<feature type="domain" description="TonB-dependent receptor plug" evidence="9">
    <location>
        <begin position="119"/>
        <end position="216"/>
    </location>
</feature>
<keyword evidence="3 7" id="KW-1134">Transmembrane beta strand</keyword>
<dbReference type="InterPro" id="IPR039426">
    <property type="entry name" value="TonB-dep_rcpt-like"/>
</dbReference>
<proteinExistence type="inferred from homology"/>
<gene>
    <name evidence="10" type="ORF">JL102_05645</name>
</gene>
<dbReference type="GO" id="GO:0009279">
    <property type="term" value="C:cell outer membrane"/>
    <property type="evidence" value="ECO:0007669"/>
    <property type="project" value="UniProtKB-SubCell"/>
</dbReference>
<reference evidence="10" key="1">
    <citation type="submission" date="2021-01" db="EMBL/GenBank/DDBJ databases">
        <title>Fulvivirga kasyanovii gen. nov., sp nov., a novel member of the phylum Bacteroidetes isolated from seawater in a mussel farm.</title>
        <authorList>
            <person name="Zhao L.-H."/>
            <person name="Wang Z.-J."/>
        </authorList>
    </citation>
    <scope>NUCLEOTIDE SEQUENCE</scope>
    <source>
        <strain evidence="10">2943</strain>
    </source>
</reference>
<dbReference type="RefSeq" id="WP_202243263.1">
    <property type="nucleotide sequence ID" value="NZ_JAESIY010000002.1"/>
</dbReference>
<comment type="caution">
    <text evidence="10">The sequence shown here is derived from an EMBL/GenBank/DDBJ whole genome shotgun (WGS) entry which is preliminary data.</text>
</comment>
<keyword evidence="2 7" id="KW-0813">Transport</keyword>
<accession>A0A937K0I5</accession>